<dbReference type="Pfam" id="PF13333">
    <property type="entry name" value="rve_2"/>
    <property type="match status" value="1"/>
</dbReference>
<proteinExistence type="predicted"/>
<dbReference type="Gene3D" id="3.30.420.10">
    <property type="entry name" value="Ribonuclease H-like superfamily/Ribonuclease H"/>
    <property type="match status" value="1"/>
</dbReference>
<evidence type="ECO:0000256" key="1">
    <source>
        <dbReference type="ARBA" id="ARBA00002286"/>
    </source>
</evidence>
<reference evidence="3" key="1">
    <citation type="thesis" date="2015" institute="Rutgers" country="The State University of New Jersey, 14 College Farm Rd., New Brunswick, NJ, USA">
        <title>Ammonia toxicity in bacteria and its implications for treatment of and resource recovery from highly nitrogenous organic wastes.</title>
        <authorList>
            <person name="Luther A.K."/>
        </authorList>
    </citation>
    <scope>NUCLEOTIDE SEQUENCE</scope>
    <source>
        <strain evidence="3">RT-10B</strain>
    </source>
</reference>
<dbReference type="SUPFAM" id="SSF53098">
    <property type="entry name" value="Ribonuclease H-like"/>
    <property type="match status" value="1"/>
</dbReference>
<dbReference type="InterPro" id="IPR036397">
    <property type="entry name" value="RNaseH_sf"/>
</dbReference>
<dbReference type="InterPro" id="IPR025948">
    <property type="entry name" value="HTH-like_dom"/>
</dbReference>
<dbReference type="InterPro" id="IPR050900">
    <property type="entry name" value="Transposase_IS3/IS150/IS904"/>
</dbReference>
<evidence type="ECO:0000313" key="4">
    <source>
        <dbReference type="Proteomes" id="UP000241434"/>
    </source>
</evidence>
<dbReference type="Proteomes" id="UP000241434">
    <property type="component" value="Unassembled WGS sequence"/>
</dbReference>
<dbReference type="GO" id="GO:0003676">
    <property type="term" value="F:nucleic acid binding"/>
    <property type="evidence" value="ECO:0007669"/>
    <property type="project" value="InterPro"/>
</dbReference>
<dbReference type="InterPro" id="IPR001584">
    <property type="entry name" value="Integrase_cat-core"/>
</dbReference>
<dbReference type="PANTHER" id="PTHR46889">
    <property type="entry name" value="TRANSPOSASE INSF FOR INSERTION SEQUENCE IS3B-RELATED"/>
    <property type="match status" value="1"/>
</dbReference>
<sequence length="273" mass="32251">MCRVLNYPRSTYYDKQKEKPENKWKSENKKLRENILKIYNGSNKIYGAPKIREKLKKFGYENISIKRVQRHMKKLGIRSIVVKKYRPHRSKKKVYDKGENLLNRDFSTTKINEKWVADITYIHSLRDGWTYLASILDLHTQKIVGYSYSKNMDTSLVLKALDNAIATQKPDKGLIIHSDRGSQYTSKEYRHAVESKEFKLSYSAKGCPYDNACIESFHAVLKKECVYLNTFIDFNHAKLVLFQYIEGFYNRRRIHSSIKYMTPDKYEQICRAA</sequence>
<dbReference type="PROSITE" id="PS50994">
    <property type="entry name" value="INTEGRASE"/>
    <property type="match status" value="1"/>
</dbReference>
<dbReference type="GO" id="GO:0015074">
    <property type="term" value="P:DNA integration"/>
    <property type="evidence" value="ECO:0007669"/>
    <property type="project" value="InterPro"/>
</dbReference>
<organism evidence="3 4">
    <name type="scientific">Peptostreptococcus russellii</name>
    <dbReference type="NCBI Taxonomy" id="215200"/>
    <lineage>
        <taxon>Bacteria</taxon>
        <taxon>Bacillati</taxon>
        <taxon>Bacillota</taxon>
        <taxon>Clostridia</taxon>
        <taxon>Peptostreptococcales</taxon>
        <taxon>Peptostreptococcaceae</taxon>
        <taxon>Peptostreptococcus</taxon>
    </lineage>
</organism>
<dbReference type="AlphaFoldDB" id="A0A2P7Q2I0"/>
<protein>
    <submittedName>
        <fullName evidence="3">Integrase</fullName>
    </submittedName>
</protein>
<dbReference type="Pfam" id="PF00665">
    <property type="entry name" value="rve"/>
    <property type="match status" value="1"/>
</dbReference>
<feature type="domain" description="Integrase catalytic" evidence="2">
    <location>
        <begin position="106"/>
        <end position="271"/>
    </location>
</feature>
<dbReference type="Pfam" id="PF13276">
    <property type="entry name" value="HTH_21"/>
    <property type="match status" value="1"/>
</dbReference>
<dbReference type="InterPro" id="IPR048020">
    <property type="entry name" value="Transpos_IS3"/>
</dbReference>
<evidence type="ECO:0000259" key="2">
    <source>
        <dbReference type="PROSITE" id="PS50994"/>
    </source>
</evidence>
<comment type="caution">
    <text evidence="3">The sequence shown here is derived from an EMBL/GenBank/DDBJ whole genome shotgun (WGS) entry which is preliminary data.</text>
</comment>
<gene>
    <name evidence="3" type="ORF">UF10_01965</name>
</gene>
<dbReference type="PANTHER" id="PTHR46889:SF4">
    <property type="entry name" value="TRANSPOSASE INSO FOR INSERTION SEQUENCE ELEMENT IS911B-RELATED"/>
    <property type="match status" value="1"/>
</dbReference>
<comment type="function">
    <text evidence="1">Involved in the transposition of the insertion sequence.</text>
</comment>
<name>A0A2P7Q2I0_9FIRM</name>
<evidence type="ECO:0000313" key="3">
    <source>
        <dbReference type="EMBL" id="PSJ32168.1"/>
    </source>
</evidence>
<dbReference type="EMBL" id="JYGE01000002">
    <property type="protein sequence ID" value="PSJ32168.1"/>
    <property type="molecule type" value="Genomic_DNA"/>
</dbReference>
<accession>A0A2P7Q2I0</accession>
<dbReference type="InterPro" id="IPR012337">
    <property type="entry name" value="RNaseH-like_sf"/>
</dbReference>
<dbReference type="NCBIfam" id="NF033516">
    <property type="entry name" value="transpos_IS3"/>
    <property type="match status" value="1"/>
</dbReference>
<keyword evidence="4" id="KW-1185">Reference proteome</keyword>